<keyword evidence="3" id="KW-0813">Transport</keyword>
<evidence type="ECO:0000256" key="6">
    <source>
        <dbReference type="ARBA" id="ARBA00022989"/>
    </source>
</evidence>
<reference evidence="9 10" key="2">
    <citation type="journal article" date="2013" name="Genome Announc.">
        <title>Genome Sequence of Growth-Improving Paenibacillus mucilaginosus Strain KNP414.</title>
        <authorList>
            <person name="Lu J.J."/>
            <person name="Wang J.F."/>
            <person name="Hu X.F."/>
        </authorList>
    </citation>
    <scope>NUCLEOTIDE SEQUENCE [LARGE SCALE GENOMIC DNA]</scope>
    <source>
        <strain evidence="9 10">KNP414</strain>
    </source>
</reference>
<dbReference type="AlphaFoldDB" id="F8F7H0"/>
<organism evidence="9 10">
    <name type="scientific">Paenibacillus mucilaginosus (strain KNP414)</name>
    <dbReference type="NCBI Taxonomy" id="1036673"/>
    <lineage>
        <taxon>Bacteria</taxon>
        <taxon>Bacillati</taxon>
        <taxon>Bacillota</taxon>
        <taxon>Bacilli</taxon>
        <taxon>Bacillales</taxon>
        <taxon>Paenibacillaceae</taxon>
        <taxon>Paenibacillus</taxon>
    </lineage>
</organism>
<dbReference type="GO" id="GO:0055085">
    <property type="term" value="P:transmembrane transport"/>
    <property type="evidence" value="ECO:0007669"/>
    <property type="project" value="TreeGrafter"/>
</dbReference>
<feature type="transmembrane region" description="Helical" evidence="8">
    <location>
        <begin position="247"/>
        <end position="269"/>
    </location>
</feature>
<feature type="transmembrane region" description="Helical" evidence="8">
    <location>
        <begin position="77"/>
        <end position="97"/>
    </location>
</feature>
<evidence type="ECO:0000256" key="4">
    <source>
        <dbReference type="ARBA" id="ARBA00022475"/>
    </source>
</evidence>
<evidence type="ECO:0000256" key="8">
    <source>
        <dbReference type="SAM" id="Phobius"/>
    </source>
</evidence>
<evidence type="ECO:0000256" key="2">
    <source>
        <dbReference type="ARBA" id="ARBA00009773"/>
    </source>
</evidence>
<dbReference type="PANTHER" id="PTHR21716">
    <property type="entry name" value="TRANSMEMBRANE PROTEIN"/>
    <property type="match status" value="1"/>
</dbReference>
<evidence type="ECO:0000313" key="10">
    <source>
        <dbReference type="Proteomes" id="UP000006620"/>
    </source>
</evidence>
<keyword evidence="5 8" id="KW-0812">Transmembrane</keyword>
<sequence>MVRLPQSRFFRISLGVILILIILNLFIRVSFLFSPLYAIARTILIPFIISGFCYYLLRPLVHLLESRGIRRPSATLVLYIFLAAVAALLVVGLGPMLQSQTSLFVQNIPELLEGLTAQMEKMERTRWLSGYFTSDSLNLSAKLSEWISTTMNVATDYLTNALGVMTSTLLIITAIPIILYYLLSDGPKAMDAFLELFPERYQPPVRDMLDDMDKVLSEFMIGRILVCIVVGAMLYIGFLIISLPYPLLLATFAMIMNFIPFIGPLIGLVPCLMIAFTESSGMALWVLLIFIIAKMADNSLVSPQVFGKRMDLHPLTVVILLLVSAETAGIFGMLLSIPVYMVLKIIWLRFKPTLHV</sequence>
<accession>F8F7H0</accession>
<dbReference type="HOGENOM" id="CLU_031275_8_2_9"/>
<evidence type="ECO:0000256" key="3">
    <source>
        <dbReference type="ARBA" id="ARBA00022448"/>
    </source>
</evidence>
<dbReference type="KEGG" id="pms:KNP414_07476"/>
<comment type="similarity">
    <text evidence="2">Belongs to the autoinducer-2 exporter (AI-2E) (TC 2.A.86) family.</text>
</comment>
<dbReference type="GO" id="GO:0005886">
    <property type="term" value="C:plasma membrane"/>
    <property type="evidence" value="ECO:0007669"/>
    <property type="project" value="UniProtKB-SubCell"/>
</dbReference>
<feature type="transmembrane region" description="Helical" evidence="8">
    <location>
        <begin position="161"/>
        <end position="183"/>
    </location>
</feature>
<dbReference type="EMBL" id="CP002869">
    <property type="protein sequence ID" value="AEI45979.1"/>
    <property type="molecule type" value="Genomic_DNA"/>
</dbReference>
<proteinExistence type="inferred from homology"/>
<dbReference type="Proteomes" id="UP000006620">
    <property type="component" value="Chromosome"/>
</dbReference>
<feature type="transmembrane region" description="Helical" evidence="8">
    <location>
        <begin position="39"/>
        <end position="57"/>
    </location>
</feature>
<evidence type="ECO:0008006" key="11">
    <source>
        <dbReference type="Google" id="ProtNLM"/>
    </source>
</evidence>
<evidence type="ECO:0000256" key="7">
    <source>
        <dbReference type="ARBA" id="ARBA00023136"/>
    </source>
</evidence>
<evidence type="ECO:0000256" key="5">
    <source>
        <dbReference type="ARBA" id="ARBA00022692"/>
    </source>
</evidence>
<feature type="transmembrane region" description="Helical" evidence="8">
    <location>
        <begin position="12"/>
        <end position="33"/>
    </location>
</feature>
<evidence type="ECO:0000313" key="9">
    <source>
        <dbReference type="EMBL" id="AEI45979.1"/>
    </source>
</evidence>
<evidence type="ECO:0000256" key="1">
    <source>
        <dbReference type="ARBA" id="ARBA00004651"/>
    </source>
</evidence>
<name>F8F7H0_PAEMK</name>
<dbReference type="RefSeq" id="WP_013921120.1">
    <property type="nucleotide sequence ID" value="NC_015690.1"/>
</dbReference>
<protein>
    <recommendedName>
        <fullName evidence="11">AI-2E family transporter</fullName>
    </recommendedName>
</protein>
<dbReference type="PANTHER" id="PTHR21716:SF53">
    <property type="entry name" value="PERMEASE PERM-RELATED"/>
    <property type="match status" value="1"/>
</dbReference>
<dbReference type="PATRIC" id="fig|1036673.3.peg.6979"/>
<comment type="subcellular location">
    <subcellularLocation>
        <location evidence="1">Cell membrane</location>
        <topology evidence="1">Multi-pass membrane protein</topology>
    </subcellularLocation>
</comment>
<dbReference type="Pfam" id="PF01594">
    <property type="entry name" value="AI-2E_transport"/>
    <property type="match status" value="1"/>
</dbReference>
<feature type="transmembrane region" description="Helical" evidence="8">
    <location>
        <begin position="276"/>
        <end position="296"/>
    </location>
</feature>
<gene>
    <name evidence="9" type="ordered locus">KNP414_07476</name>
</gene>
<feature type="transmembrane region" description="Helical" evidence="8">
    <location>
        <begin position="316"/>
        <end position="343"/>
    </location>
</feature>
<feature type="transmembrane region" description="Helical" evidence="8">
    <location>
        <begin position="221"/>
        <end position="241"/>
    </location>
</feature>
<reference evidence="10" key="1">
    <citation type="submission" date="2011-06" db="EMBL/GenBank/DDBJ databases">
        <title>Complete genome sequence of Paenibacillus mucilaginosus KNP414.</title>
        <authorList>
            <person name="Wang J."/>
            <person name="Hu S."/>
            <person name="Hu X."/>
            <person name="Zhang B."/>
            <person name="Dong D."/>
            <person name="Zhang S."/>
            <person name="Zhao K."/>
            <person name="Wu D."/>
        </authorList>
    </citation>
    <scope>NUCLEOTIDE SEQUENCE [LARGE SCALE GENOMIC DNA]</scope>
    <source>
        <strain evidence="10">KNP414</strain>
    </source>
</reference>
<keyword evidence="7 8" id="KW-0472">Membrane</keyword>
<keyword evidence="4" id="KW-1003">Cell membrane</keyword>
<dbReference type="InterPro" id="IPR002549">
    <property type="entry name" value="AI-2E-like"/>
</dbReference>
<keyword evidence="6 8" id="KW-1133">Transmembrane helix</keyword>